<dbReference type="STRING" id="981222.Cabther_A2048"/>
<evidence type="ECO:0000256" key="1">
    <source>
        <dbReference type="ARBA" id="ARBA00009776"/>
    </source>
</evidence>
<evidence type="ECO:0000256" key="7">
    <source>
        <dbReference type="HAMAP-Rule" id="MF_00165"/>
    </source>
</evidence>
<keyword evidence="3 7" id="KW-0545">Nucleotide biosynthesis</keyword>
<dbReference type="GO" id="GO:0006235">
    <property type="term" value="P:dTTP biosynthetic process"/>
    <property type="evidence" value="ECO:0007669"/>
    <property type="project" value="UniProtKB-UniRule"/>
</dbReference>
<dbReference type="GO" id="GO:0006233">
    <property type="term" value="P:dTDP biosynthetic process"/>
    <property type="evidence" value="ECO:0007669"/>
    <property type="project" value="InterPro"/>
</dbReference>
<evidence type="ECO:0000256" key="6">
    <source>
        <dbReference type="ARBA" id="ARBA00022840"/>
    </source>
</evidence>
<dbReference type="Pfam" id="PF02223">
    <property type="entry name" value="Thymidylate_kin"/>
    <property type="match status" value="1"/>
</dbReference>
<evidence type="ECO:0000313" key="9">
    <source>
        <dbReference type="EMBL" id="AEP12793.1"/>
    </source>
</evidence>
<dbReference type="KEGG" id="ctm:Cabther_A2048"/>
<keyword evidence="5 7" id="KW-0418">Kinase</keyword>
<evidence type="ECO:0000259" key="8">
    <source>
        <dbReference type="Pfam" id="PF02223"/>
    </source>
</evidence>
<evidence type="ECO:0000256" key="3">
    <source>
        <dbReference type="ARBA" id="ARBA00022727"/>
    </source>
</evidence>
<gene>
    <name evidence="7" type="primary">tmk</name>
    <name evidence="9" type="ordered locus">Cabther_A2048</name>
</gene>
<keyword evidence="6 7" id="KW-0067">ATP-binding</keyword>
<accession>G2LJ25</accession>
<dbReference type="HAMAP" id="MF_00165">
    <property type="entry name" value="Thymidylate_kinase"/>
    <property type="match status" value="1"/>
</dbReference>
<feature type="domain" description="Thymidylate kinase-like" evidence="8">
    <location>
        <begin position="31"/>
        <end position="221"/>
    </location>
</feature>
<keyword evidence="4 7" id="KW-0547">Nucleotide-binding</keyword>
<feature type="binding site" evidence="7">
    <location>
        <begin position="33"/>
        <end position="40"/>
    </location>
    <ligand>
        <name>ATP</name>
        <dbReference type="ChEBI" id="CHEBI:30616"/>
    </ligand>
</feature>
<name>G2LJ25_CHLTF</name>
<keyword evidence="10" id="KW-1185">Reference proteome</keyword>
<sequence>MAAGHGARPAAWSNNMQAGLTTGFPGKLFIVEGIDGSGKSTQLDLLHKWLIAEGYCVFFSAWNSSPLVKKTTKLGKETHSLSPTTFSLIHATDFADRTEREIVPPLKAGAIVLADRYVYTAFARDSVRGNDRNWVRKVYGFAVPPTIGFYFRVPLETALDRILVGRPELKYYEAGLDMGWSEDPYESFRIFQGKILEEYERLVEEYNLTVIDATLPITEQQRIVRSLVKPHLKDVLRDPQFRRRRR</sequence>
<dbReference type="GO" id="GO:0005737">
    <property type="term" value="C:cytoplasm"/>
    <property type="evidence" value="ECO:0007669"/>
    <property type="project" value="TreeGrafter"/>
</dbReference>
<comment type="function">
    <text evidence="7">Phosphorylation of dTMP to form dTDP in both de novo and salvage pathways of dTTP synthesis.</text>
</comment>
<dbReference type="Proteomes" id="UP000006791">
    <property type="component" value="Chromosome 1"/>
</dbReference>
<proteinExistence type="inferred from homology"/>
<dbReference type="GO" id="GO:0004798">
    <property type="term" value="F:dTMP kinase activity"/>
    <property type="evidence" value="ECO:0007669"/>
    <property type="project" value="UniProtKB-UniRule"/>
</dbReference>
<evidence type="ECO:0000313" key="10">
    <source>
        <dbReference type="Proteomes" id="UP000006791"/>
    </source>
</evidence>
<comment type="catalytic activity">
    <reaction evidence="7">
        <text>dTMP + ATP = dTDP + ADP</text>
        <dbReference type="Rhea" id="RHEA:13517"/>
        <dbReference type="ChEBI" id="CHEBI:30616"/>
        <dbReference type="ChEBI" id="CHEBI:58369"/>
        <dbReference type="ChEBI" id="CHEBI:63528"/>
        <dbReference type="ChEBI" id="CHEBI:456216"/>
        <dbReference type="EC" id="2.7.4.9"/>
    </reaction>
</comment>
<organism evidence="9 10">
    <name type="scientific">Chloracidobacterium thermophilum (strain B)</name>
    <dbReference type="NCBI Taxonomy" id="981222"/>
    <lineage>
        <taxon>Bacteria</taxon>
        <taxon>Pseudomonadati</taxon>
        <taxon>Acidobacteriota</taxon>
        <taxon>Terriglobia</taxon>
        <taxon>Terriglobales</taxon>
        <taxon>Acidobacteriaceae</taxon>
        <taxon>Chloracidobacterium</taxon>
    </lineage>
</organism>
<dbReference type="GO" id="GO:0006227">
    <property type="term" value="P:dUDP biosynthetic process"/>
    <property type="evidence" value="ECO:0007669"/>
    <property type="project" value="TreeGrafter"/>
</dbReference>
<keyword evidence="2 7" id="KW-0808">Transferase</keyword>
<dbReference type="AlphaFoldDB" id="G2LJ25"/>
<evidence type="ECO:0000256" key="4">
    <source>
        <dbReference type="ARBA" id="ARBA00022741"/>
    </source>
</evidence>
<dbReference type="InterPro" id="IPR018094">
    <property type="entry name" value="Thymidylate_kinase"/>
</dbReference>
<evidence type="ECO:0000256" key="5">
    <source>
        <dbReference type="ARBA" id="ARBA00022777"/>
    </source>
</evidence>
<dbReference type="PANTHER" id="PTHR10344">
    <property type="entry name" value="THYMIDYLATE KINASE"/>
    <property type="match status" value="1"/>
</dbReference>
<dbReference type="SUPFAM" id="SSF52540">
    <property type="entry name" value="P-loop containing nucleoside triphosphate hydrolases"/>
    <property type="match status" value="1"/>
</dbReference>
<dbReference type="HOGENOM" id="CLU_049131_1_0_0"/>
<dbReference type="Gene3D" id="3.40.50.300">
    <property type="entry name" value="P-loop containing nucleotide triphosphate hydrolases"/>
    <property type="match status" value="1"/>
</dbReference>
<protein>
    <recommendedName>
        <fullName evidence="7">Thymidylate kinase</fullName>
        <ecNumber evidence="7">2.7.4.9</ecNumber>
    </recommendedName>
    <alternativeName>
        <fullName evidence="7">dTMP kinase</fullName>
    </alternativeName>
</protein>
<dbReference type="PANTHER" id="PTHR10344:SF1">
    <property type="entry name" value="THYMIDYLATE KINASE"/>
    <property type="match status" value="1"/>
</dbReference>
<dbReference type="EC" id="2.7.4.9" evidence="7"/>
<reference evidence="9 10" key="1">
    <citation type="journal article" date="2012" name="Environ. Microbiol.">
        <title>Complete genome of Candidatus Chloracidobacterium thermophilum, a chlorophyll-based photoheterotroph belonging to the phylum Acidobacteria.</title>
        <authorList>
            <person name="Garcia Costas A.M."/>
            <person name="Liu Z."/>
            <person name="Tomsho L.P."/>
            <person name="Schuster S.C."/>
            <person name="Ward D.M."/>
            <person name="Bryant D.A."/>
        </authorList>
    </citation>
    <scope>NUCLEOTIDE SEQUENCE [LARGE SCALE GENOMIC DNA]</scope>
    <source>
        <strain evidence="9 10">B</strain>
    </source>
</reference>
<dbReference type="GO" id="GO:0005524">
    <property type="term" value="F:ATP binding"/>
    <property type="evidence" value="ECO:0007669"/>
    <property type="project" value="UniProtKB-UniRule"/>
</dbReference>
<dbReference type="InterPro" id="IPR039430">
    <property type="entry name" value="Thymidylate_kin-like_dom"/>
</dbReference>
<evidence type="ECO:0000256" key="2">
    <source>
        <dbReference type="ARBA" id="ARBA00022679"/>
    </source>
</evidence>
<comment type="similarity">
    <text evidence="1 7">Belongs to the thymidylate kinase family.</text>
</comment>
<dbReference type="InterPro" id="IPR027417">
    <property type="entry name" value="P-loop_NTPase"/>
</dbReference>
<dbReference type="CDD" id="cd01672">
    <property type="entry name" value="TMPK"/>
    <property type="match status" value="1"/>
</dbReference>
<dbReference type="EMBL" id="CP002514">
    <property type="protein sequence ID" value="AEP12793.1"/>
    <property type="molecule type" value="Genomic_DNA"/>
</dbReference>